<organism evidence="1 2">
    <name type="scientific">Drosophila gunungcola</name>
    <name type="common">fruit fly</name>
    <dbReference type="NCBI Taxonomy" id="103775"/>
    <lineage>
        <taxon>Eukaryota</taxon>
        <taxon>Metazoa</taxon>
        <taxon>Ecdysozoa</taxon>
        <taxon>Arthropoda</taxon>
        <taxon>Hexapoda</taxon>
        <taxon>Insecta</taxon>
        <taxon>Pterygota</taxon>
        <taxon>Neoptera</taxon>
        <taxon>Endopterygota</taxon>
        <taxon>Diptera</taxon>
        <taxon>Brachycera</taxon>
        <taxon>Muscomorpha</taxon>
        <taxon>Ephydroidea</taxon>
        <taxon>Drosophilidae</taxon>
        <taxon>Drosophila</taxon>
        <taxon>Sophophora</taxon>
    </lineage>
</organism>
<keyword evidence="2" id="KW-1185">Reference proteome</keyword>
<gene>
    <name evidence="1" type="ORF">M5D96_011971</name>
</gene>
<name>A0A9Q0BJX7_9MUSC</name>
<evidence type="ECO:0000313" key="1">
    <source>
        <dbReference type="EMBL" id="KAI8035252.1"/>
    </source>
</evidence>
<evidence type="ECO:0000313" key="2">
    <source>
        <dbReference type="Proteomes" id="UP001059596"/>
    </source>
</evidence>
<protein>
    <submittedName>
        <fullName evidence="1">Uncharacterized protein</fullName>
    </submittedName>
</protein>
<feature type="non-terminal residue" evidence="1">
    <location>
        <position position="159"/>
    </location>
</feature>
<proteinExistence type="predicted"/>
<dbReference type="Proteomes" id="UP001059596">
    <property type="component" value="Unassembled WGS sequence"/>
</dbReference>
<dbReference type="EMBL" id="JAMKOV010000041">
    <property type="protein sequence ID" value="KAI8035252.1"/>
    <property type="molecule type" value="Genomic_DNA"/>
</dbReference>
<comment type="caution">
    <text evidence="1">The sequence shown here is derived from an EMBL/GenBank/DDBJ whole genome shotgun (WGS) entry which is preliminary data.</text>
</comment>
<reference evidence="1" key="1">
    <citation type="journal article" date="2023" name="Genome Biol. Evol.">
        <title>Long-read-based Genome Assembly of Drosophila gunungcola Reveals Fewer Chemosensory Genes in Flower-breeding Species.</title>
        <authorList>
            <person name="Negi A."/>
            <person name="Liao B.Y."/>
            <person name="Yeh S.D."/>
        </authorList>
    </citation>
    <scope>NUCLEOTIDE SEQUENCE</scope>
    <source>
        <strain evidence="1">Sukarami</strain>
    </source>
</reference>
<sequence>FEFKFKFKSYERKNPRWLRWRAGVVIDSMAALLFHLKGTSTVLPQLEDVVDRDVRQLTGQAIDRGLNGCSGFVPHVTQEPTRGVSRGVVSSSAVVLDLLQWRHNCSSRQEGSVEQHISRCLHQLSFRSPAPSLPPRLRTALERYGLVSFSLSFKPSSSC</sequence>
<dbReference type="AlphaFoldDB" id="A0A9Q0BJX7"/>
<accession>A0A9Q0BJX7</accession>